<keyword evidence="4" id="KW-0788">Thiol protease</keyword>
<keyword evidence="7" id="KW-1185">Reference proteome</keyword>
<dbReference type="PROSITE" id="PS51935">
    <property type="entry name" value="NLPC_P60"/>
    <property type="match status" value="1"/>
</dbReference>
<dbReference type="Pfam" id="PF13400">
    <property type="entry name" value="Tad"/>
    <property type="match status" value="1"/>
</dbReference>
<dbReference type="InterPro" id="IPR000064">
    <property type="entry name" value="NLP_P60_dom"/>
</dbReference>
<evidence type="ECO:0000256" key="3">
    <source>
        <dbReference type="ARBA" id="ARBA00022801"/>
    </source>
</evidence>
<dbReference type="InterPro" id="IPR038765">
    <property type="entry name" value="Papain-like_cys_pep_sf"/>
</dbReference>
<accession>A0A7K0BS46</accession>
<dbReference type="EMBL" id="WEGH01000001">
    <property type="protein sequence ID" value="MQY03846.1"/>
    <property type="molecule type" value="Genomic_DNA"/>
</dbReference>
<dbReference type="InterPro" id="IPR051794">
    <property type="entry name" value="PG_Endopeptidase_C40"/>
</dbReference>
<gene>
    <name evidence="6" type="ORF">ACRB68_18920</name>
</gene>
<dbReference type="PANTHER" id="PTHR47359:SF3">
    <property type="entry name" value="NLP_P60 DOMAIN-CONTAINING PROTEIN-RELATED"/>
    <property type="match status" value="1"/>
</dbReference>
<reference evidence="6 7" key="1">
    <citation type="submission" date="2019-10" db="EMBL/GenBank/DDBJ databases">
        <title>Actinomadura rubteroloni sp. nov. and Actinomadura macrotermitis sp. nov., isolated from the gut of fungus growing-termite Macrotermes natalensis.</title>
        <authorList>
            <person name="Benndorf R."/>
            <person name="Martin K."/>
            <person name="Kuefner M."/>
            <person name="De Beer W."/>
            <person name="Kaster A.-K."/>
            <person name="Vollmers J."/>
            <person name="Poulsen M."/>
            <person name="Beemelmanns C."/>
        </authorList>
    </citation>
    <scope>NUCLEOTIDE SEQUENCE [LARGE SCALE GENOMIC DNA]</scope>
    <source>
        <strain evidence="6 7">RB68</strain>
    </source>
</reference>
<sequence>MRFGRWRALSRDEGSTQIILLAAMVCAFALTLMAVQVAQANDMRSRAQIAADSTAIAAVTPLRDEAVSWAQRGQNPVGMGLWEVATLTEPDPAYNRAARDYAQRNQAELIRKVEPSGLLGYTMKADVQTIDCVIKDEKELTAQEREDLKDPRKLCTDNRGRRGIPKGRGTATAIAQLKMPPCDYTYRPVVENGATYMKPTKLLCGPGLDRVVTWDEFGAAAAPRERILRVFKIRLVAKEDVKYTGVPDYGSNPEWTGDPPNLGDINACKLVKEILTNAYKKIGYPYVWGGESYAEGGFDCSGMIYASYLEAGVPIPRTTFDQWPYGVRVPDGQEKPGDLVFFNAGPGTGSNSPGHVGLVLDPSRKLMIEARCTACGPIRVSSYDRPNKVGFTRPLARSGKDCNENEK</sequence>
<evidence type="ECO:0000256" key="4">
    <source>
        <dbReference type="ARBA" id="ARBA00022807"/>
    </source>
</evidence>
<evidence type="ECO:0000256" key="2">
    <source>
        <dbReference type="ARBA" id="ARBA00022670"/>
    </source>
</evidence>
<proteinExistence type="inferred from homology"/>
<keyword evidence="3" id="KW-0378">Hydrolase</keyword>
<dbReference type="Gene3D" id="3.90.1720.10">
    <property type="entry name" value="endopeptidase domain like (from Nostoc punctiforme)"/>
    <property type="match status" value="1"/>
</dbReference>
<comment type="caution">
    <text evidence="6">The sequence shown here is derived from an EMBL/GenBank/DDBJ whole genome shotgun (WGS) entry which is preliminary data.</text>
</comment>
<dbReference type="AlphaFoldDB" id="A0A7K0BS46"/>
<dbReference type="InterPro" id="IPR028087">
    <property type="entry name" value="Tad_N"/>
</dbReference>
<evidence type="ECO:0000313" key="7">
    <source>
        <dbReference type="Proteomes" id="UP000487268"/>
    </source>
</evidence>
<dbReference type="SUPFAM" id="SSF54001">
    <property type="entry name" value="Cysteine proteinases"/>
    <property type="match status" value="1"/>
</dbReference>
<dbReference type="Proteomes" id="UP000487268">
    <property type="component" value="Unassembled WGS sequence"/>
</dbReference>
<dbReference type="RefSeq" id="WP_328593961.1">
    <property type="nucleotide sequence ID" value="NZ_WEGH01000001.1"/>
</dbReference>
<dbReference type="PANTHER" id="PTHR47359">
    <property type="entry name" value="PEPTIDOGLYCAN DL-ENDOPEPTIDASE CWLO"/>
    <property type="match status" value="1"/>
</dbReference>
<evidence type="ECO:0000313" key="6">
    <source>
        <dbReference type="EMBL" id="MQY03846.1"/>
    </source>
</evidence>
<comment type="similarity">
    <text evidence="1">Belongs to the peptidase C40 family.</text>
</comment>
<evidence type="ECO:0000256" key="1">
    <source>
        <dbReference type="ARBA" id="ARBA00007074"/>
    </source>
</evidence>
<feature type="domain" description="NlpC/P60" evidence="5">
    <location>
        <begin position="268"/>
        <end position="395"/>
    </location>
</feature>
<keyword evidence="2" id="KW-0645">Protease</keyword>
<dbReference type="Pfam" id="PF00877">
    <property type="entry name" value="NLPC_P60"/>
    <property type="match status" value="1"/>
</dbReference>
<dbReference type="GO" id="GO:0008234">
    <property type="term" value="F:cysteine-type peptidase activity"/>
    <property type="evidence" value="ECO:0007669"/>
    <property type="project" value="UniProtKB-KW"/>
</dbReference>
<dbReference type="GO" id="GO:0006508">
    <property type="term" value="P:proteolysis"/>
    <property type="evidence" value="ECO:0007669"/>
    <property type="project" value="UniProtKB-KW"/>
</dbReference>
<protein>
    <recommendedName>
        <fullName evidence="5">NlpC/P60 domain-containing protein</fullName>
    </recommendedName>
</protein>
<evidence type="ECO:0000259" key="5">
    <source>
        <dbReference type="PROSITE" id="PS51935"/>
    </source>
</evidence>
<name>A0A7K0BS46_9ACTN</name>
<organism evidence="6 7">
    <name type="scientific">Actinomadura macrotermitis</name>
    <dbReference type="NCBI Taxonomy" id="2585200"/>
    <lineage>
        <taxon>Bacteria</taxon>
        <taxon>Bacillati</taxon>
        <taxon>Actinomycetota</taxon>
        <taxon>Actinomycetes</taxon>
        <taxon>Streptosporangiales</taxon>
        <taxon>Thermomonosporaceae</taxon>
        <taxon>Actinomadura</taxon>
    </lineage>
</organism>